<dbReference type="STRING" id="1754190.A0A1Y2F7L8"/>
<dbReference type="PROSITE" id="PS50011">
    <property type="entry name" value="PROTEIN_KINASE_DOM"/>
    <property type="match status" value="1"/>
</dbReference>
<gene>
    <name evidence="3" type="ORF">LY90DRAFT_660563</name>
</gene>
<dbReference type="OrthoDB" id="4062651at2759"/>
<dbReference type="Pfam" id="PF00069">
    <property type="entry name" value="Pkinase"/>
    <property type="match status" value="1"/>
</dbReference>
<dbReference type="InterPro" id="IPR000719">
    <property type="entry name" value="Prot_kinase_dom"/>
</dbReference>
<dbReference type="Gene3D" id="3.30.200.20">
    <property type="entry name" value="Phosphorylase Kinase, domain 1"/>
    <property type="match status" value="1"/>
</dbReference>
<organism evidence="3 4">
    <name type="scientific">Neocallimastix californiae</name>
    <dbReference type="NCBI Taxonomy" id="1754190"/>
    <lineage>
        <taxon>Eukaryota</taxon>
        <taxon>Fungi</taxon>
        <taxon>Fungi incertae sedis</taxon>
        <taxon>Chytridiomycota</taxon>
        <taxon>Chytridiomycota incertae sedis</taxon>
        <taxon>Neocallimastigomycetes</taxon>
        <taxon>Neocallimastigales</taxon>
        <taxon>Neocallimastigaceae</taxon>
        <taxon>Neocallimastix</taxon>
    </lineage>
</organism>
<dbReference type="EMBL" id="MCOG01000014">
    <property type="protein sequence ID" value="ORY79647.1"/>
    <property type="molecule type" value="Genomic_DNA"/>
</dbReference>
<keyword evidence="3" id="KW-0418">Kinase</keyword>
<dbReference type="CDD" id="cd13983">
    <property type="entry name" value="STKc_WNK"/>
    <property type="match status" value="1"/>
</dbReference>
<dbReference type="Gene3D" id="1.10.510.10">
    <property type="entry name" value="Transferase(Phosphotransferase) domain 1"/>
    <property type="match status" value="1"/>
</dbReference>
<dbReference type="Gene3D" id="3.10.20.90">
    <property type="entry name" value="Phosphatidylinositol 3-kinase Catalytic Subunit, Chain A, domain 1"/>
    <property type="match status" value="1"/>
</dbReference>
<dbReference type="PANTHER" id="PTHR13902">
    <property type="entry name" value="SERINE/THREONINE-PROTEIN KINASE WNK WITH NO LYSINE -RELATED"/>
    <property type="match status" value="1"/>
</dbReference>
<dbReference type="GO" id="GO:0005524">
    <property type="term" value="F:ATP binding"/>
    <property type="evidence" value="ECO:0007669"/>
    <property type="project" value="InterPro"/>
</dbReference>
<feature type="domain" description="Protein kinase" evidence="2">
    <location>
        <begin position="46"/>
        <end position="296"/>
    </location>
</feature>
<accession>A0A1Y2F7L8</accession>
<dbReference type="PROSITE" id="PS00108">
    <property type="entry name" value="PROTEIN_KINASE_ST"/>
    <property type="match status" value="1"/>
</dbReference>
<dbReference type="FunFam" id="1.10.510.10:FF:001565">
    <property type="entry name" value="WNK protein kinase"/>
    <property type="match status" value="1"/>
</dbReference>
<evidence type="ECO:0000313" key="4">
    <source>
        <dbReference type="Proteomes" id="UP000193920"/>
    </source>
</evidence>
<sequence length="578" mass="67213">MEMNQNLNELRDISSISIYPNPEHIDLSNKHDSEQIVDISPNRRYAKLNCILGKGAYKTVYKALDWEEGFEVAWSSTQTSKAQYMELNEEIEILKRVRHPNIINFHDCWYNNNEIIFITELMTSGTLREYIQKLQVPYLKIIKRWSRQILKGLYYLHSHDPPIVHRDIKCDNIFINGAHGEVKIGDMGTAKMKLGKNYTVIGTPEFIAPEMYEEKGYNEKVDVYAFGMCLLEMVTGEYPYSECKNPPQIYKKVINGIKPECLNKVKDPEVLEIINSCICPENERWSVKQLLETSFFLPEAEVKLLSTDETKNHLTMQVIFKGTDQLSVKFEFNTDTDTAEDVVSEMIQEEVIPDRYQQLITSEINGILREMNKYIPELDENKEEDHHIWKRENTITKKIEQANERFQEAERRIMVAEEAIKNIDMELENLENLAKRNKIPLEYELQKKAVITDNPPVLTPQEIVQVDDDYLNDLPVEELAKYTATTNNKADKIKEWTQKLRDQDIVTIGDLKELHDEDWASLGLTVLATRLLKNALYKILNDNMSPQQYSLPRINSPPNDLGRYTNMTHSSYTDQSAL</sequence>
<evidence type="ECO:0000313" key="3">
    <source>
        <dbReference type="EMBL" id="ORY79647.1"/>
    </source>
</evidence>
<dbReference type="InterPro" id="IPR011009">
    <property type="entry name" value="Kinase-like_dom_sf"/>
</dbReference>
<evidence type="ECO:0000259" key="2">
    <source>
        <dbReference type="PROSITE" id="PS50011"/>
    </source>
</evidence>
<dbReference type="AlphaFoldDB" id="A0A1Y2F7L8"/>
<dbReference type="InterPro" id="IPR050588">
    <property type="entry name" value="WNK_Ser-Thr_kinase"/>
</dbReference>
<protein>
    <submittedName>
        <fullName evidence="3">Kinase-like protein</fullName>
    </submittedName>
</protein>
<proteinExistence type="predicted"/>
<feature type="coiled-coil region" evidence="1">
    <location>
        <begin position="392"/>
        <end position="436"/>
    </location>
</feature>
<comment type="caution">
    <text evidence="3">The sequence shown here is derived from an EMBL/GenBank/DDBJ whole genome shotgun (WGS) entry which is preliminary data.</text>
</comment>
<dbReference type="SUPFAM" id="SSF56112">
    <property type="entry name" value="Protein kinase-like (PK-like)"/>
    <property type="match status" value="1"/>
</dbReference>
<keyword evidence="3" id="KW-0808">Transferase</keyword>
<dbReference type="Proteomes" id="UP000193920">
    <property type="component" value="Unassembled WGS sequence"/>
</dbReference>
<reference evidence="3 4" key="1">
    <citation type="submission" date="2016-08" db="EMBL/GenBank/DDBJ databases">
        <title>A Parts List for Fungal Cellulosomes Revealed by Comparative Genomics.</title>
        <authorList>
            <consortium name="DOE Joint Genome Institute"/>
            <person name="Haitjema C.H."/>
            <person name="Gilmore S.P."/>
            <person name="Henske J.K."/>
            <person name="Solomon K.V."/>
            <person name="De Groot R."/>
            <person name="Kuo A."/>
            <person name="Mondo S.J."/>
            <person name="Salamov A.A."/>
            <person name="Labutti K."/>
            <person name="Zhao Z."/>
            <person name="Chiniquy J."/>
            <person name="Barry K."/>
            <person name="Brewer H.M."/>
            <person name="Purvine S.O."/>
            <person name="Wright A.T."/>
            <person name="Boxma B."/>
            <person name="Van Alen T."/>
            <person name="Hackstein J.H."/>
            <person name="Baker S.E."/>
            <person name="Grigoriev I.V."/>
            <person name="O'Malley M.A."/>
        </authorList>
    </citation>
    <scope>NUCLEOTIDE SEQUENCE [LARGE SCALE GENOMIC DNA]</scope>
    <source>
        <strain evidence="3 4">G1</strain>
    </source>
</reference>
<dbReference type="SMART" id="SM00220">
    <property type="entry name" value="S_TKc"/>
    <property type="match status" value="1"/>
</dbReference>
<evidence type="ECO:0000256" key="1">
    <source>
        <dbReference type="SAM" id="Coils"/>
    </source>
</evidence>
<keyword evidence="4" id="KW-1185">Reference proteome</keyword>
<dbReference type="GO" id="GO:0004672">
    <property type="term" value="F:protein kinase activity"/>
    <property type="evidence" value="ECO:0007669"/>
    <property type="project" value="InterPro"/>
</dbReference>
<name>A0A1Y2F7L8_9FUNG</name>
<dbReference type="InterPro" id="IPR008271">
    <property type="entry name" value="Ser/Thr_kinase_AS"/>
</dbReference>
<keyword evidence="1" id="KW-0175">Coiled coil</keyword>